<dbReference type="RefSeq" id="WP_261536062.1">
    <property type="nucleotide sequence ID" value="NZ_JAHXDE010000004.1"/>
</dbReference>
<gene>
    <name evidence="1" type="ORF">KZO87_12360</name>
</gene>
<name>A0A9X2X4M9_9GAMM</name>
<evidence type="ECO:0000313" key="1">
    <source>
        <dbReference type="EMBL" id="MCT8506167.1"/>
    </source>
</evidence>
<keyword evidence="2" id="KW-1185">Reference proteome</keyword>
<dbReference type="EMBL" id="JAHXDE010000004">
    <property type="protein sequence ID" value="MCT8506167.1"/>
    <property type="molecule type" value="Genomic_DNA"/>
</dbReference>
<reference evidence="1" key="1">
    <citation type="submission" date="2021-07" db="EMBL/GenBank/DDBJ databases">
        <authorList>
            <person name="Luelf R.H."/>
        </authorList>
    </citation>
    <scope>NUCLEOTIDE SEQUENCE</scope>
    <source>
        <strain evidence="1">TMW 2.2304</strain>
    </source>
</reference>
<dbReference type="AlphaFoldDB" id="A0A9X2X4M9"/>
<evidence type="ECO:0000313" key="2">
    <source>
        <dbReference type="Proteomes" id="UP001145353"/>
    </source>
</evidence>
<comment type="caution">
    <text evidence="1">The sequence shown here is derived from an EMBL/GenBank/DDBJ whole genome shotgun (WGS) entry which is preliminary data.</text>
</comment>
<reference evidence="1" key="2">
    <citation type="journal article" date="2022" name="Syst. Appl. Microbiol.">
        <title>Chromohalobacter moromii sp. nov., a moderately halophilic bacterium isolated from lupine-based moromi fermentation.</title>
        <authorList>
            <person name="Lulf R.H."/>
            <person name="Hilgarth M."/>
            <person name="Ehrmann M.A."/>
        </authorList>
    </citation>
    <scope>NUCLEOTIDE SEQUENCE</scope>
    <source>
        <strain evidence="1">TMW 2.2304</strain>
    </source>
</reference>
<dbReference type="Proteomes" id="UP001145353">
    <property type="component" value="Unassembled WGS sequence"/>
</dbReference>
<proteinExistence type="predicted"/>
<accession>A0A9X2X4M9</accession>
<protein>
    <submittedName>
        <fullName evidence="1">Uncharacterized protein</fullName>
    </submittedName>
</protein>
<organism evidence="1 2">
    <name type="scientific">Chromohalobacter moromii</name>
    <dbReference type="NCBI Taxonomy" id="2860329"/>
    <lineage>
        <taxon>Bacteria</taxon>
        <taxon>Pseudomonadati</taxon>
        <taxon>Pseudomonadota</taxon>
        <taxon>Gammaproteobacteria</taxon>
        <taxon>Oceanospirillales</taxon>
        <taxon>Halomonadaceae</taxon>
        <taxon>Chromohalobacter</taxon>
    </lineage>
</organism>
<sequence>MSKIPDYSTWSRDDLIDQTHRLACRMSQLASDPDSTLERRHGVAARYHAAYAALLGMTEPFDAGARERMATARQWNLDESERHERLALGMEVPAGRRAGVPCR</sequence>